<sequence length="23" mass="3209">MLLLLLRRRLWRCRLPCWRWRRR</sequence>
<dbReference type="AlphaFoldDB" id="A0A0A9F0F6"/>
<protein>
    <submittedName>
        <fullName evidence="1">Uncharacterized protein</fullName>
    </submittedName>
</protein>
<accession>A0A0A9F0F6</accession>
<name>A0A0A9F0F6_ARUDO</name>
<reference evidence="1" key="1">
    <citation type="submission" date="2014-09" db="EMBL/GenBank/DDBJ databases">
        <authorList>
            <person name="Magalhaes I.L.F."/>
            <person name="Oliveira U."/>
            <person name="Santos F.R."/>
            <person name="Vidigal T.H.D.A."/>
            <person name="Brescovit A.D."/>
            <person name="Santos A.J."/>
        </authorList>
    </citation>
    <scope>NUCLEOTIDE SEQUENCE</scope>
    <source>
        <tissue evidence="1">Shoot tissue taken approximately 20 cm above the soil surface</tissue>
    </source>
</reference>
<proteinExistence type="predicted"/>
<organism evidence="1">
    <name type="scientific">Arundo donax</name>
    <name type="common">Giant reed</name>
    <name type="synonym">Donax arundinaceus</name>
    <dbReference type="NCBI Taxonomy" id="35708"/>
    <lineage>
        <taxon>Eukaryota</taxon>
        <taxon>Viridiplantae</taxon>
        <taxon>Streptophyta</taxon>
        <taxon>Embryophyta</taxon>
        <taxon>Tracheophyta</taxon>
        <taxon>Spermatophyta</taxon>
        <taxon>Magnoliopsida</taxon>
        <taxon>Liliopsida</taxon>
        <taxon>Poales</taxon>
        <taxon>Poaceae</taxon>
        <taxon>PACMAD clade</taxon>
        <taxon>Arundinoideae</taxon>
        <taxon>Arundineae</taxon>
        <taxon>Arundo</taxon>
    </lineage>
</organism>
<reference evidence="1" key="2">
    <citation type="journal article" date="2015" name="Data Brief">
        <title>Shoot transcriptome of the giant reed, Arundo donax.</title>
        <authorList>
            <person name="Barrero R.A."/>
            <person name="Guerrero F.D."/>
            <person name="Moolhuijzen P."/>
            <person name="Goolsby J.A."/>
            <person name="Tidwell J."/>
            <person name="Bellgard S.E."/>
            <person name="Bellgard M.I."/>
        </authorList>
    </citation>
    <scope>NUCLEOTIDE SEQUENCE</scope>
    <source>
        <tissue evidence="1">Shoot tissue taken approximately 20 cm above the soil surface</tissue>
    </source>
</reference>
<dbReference type="EMBL" id="GBRH01192069">
    <property type="protein sequence ID" value="JAE05827.1"/>
    <property type="molecule type" value="Transcribed_RNA"/>
</dbReference>
<evidence type="ECO:0000313" key="1">
    <source>
        <dbReference type="EMBL" id="JAE05827.1"/>
    </source>
</evidence>